<evidence type="ECO:0000313" key="2">
    <source>
        <dbReference type="Proteomes" id="UP000299102"/>
    </source>
</evidence>
<evidence type="ECO:0008006" key="3">
    <source>
        <dbReference type="Google" id="ProtNLM"/>
    </source>
</evidence>
<dbReference type="OrthoDB" id="425681at2759"/>
<keyword evidence="2" id="KW-1185">Reference proteome</keyword>
<protein>
    <recommendedName>
        <fullName evidence="3">Reverse transcriptase domain-containing protein</fullName>
    </recommendedName>
</protein>
<comment type="caution">
    <text evidence="1">The sequence shown here is derived from an EMBL/GenBank/DDBJ whole genome shotgun (WGS) entry which is preliminary data.</text>
</comment>
<evidence type="ECO:0000313" key="1">
    <source>
        <dbReference type="EMBL" id="GBP07613.1"/>
    </source>
</evidence>
<sequence length="114" mass="12668">MNELYIKCLMYADDQIILAPLACGLREVVNKMYDSGQERSMKVNVGKTKVMEFERGGSTTECDILIEGVKVEEVKETAPPAAPATVAPPMTDVRICRGGRWRGRRHISGLRDTP</sequence>
<accession>A0A4C1SZD2</accession>
<dbReference type="EMBL" id="BGZK01000027">
    <property type="protein sequence ID" value="GBP07613.1"/>
    <property type="molecule type" value="Genomic_DNA"/>
</dbReference>
<proteinExistence type="predicted"/>
<organism evidence="1 2">
    <name type="scientific">Eumeta variegata</name>
    <name type="common">Bagworm moth</name>
    <name type="synonym">Eumeta japonica</name>
    <dbReference type="NCBI Taxonomy" id="151549"/>
    <lineage>
        <taxon>Eukaryota</taxon>
        <taxon>Metazoa</taxon>
        <taxon>Ecdysozoa</taxon>
        <taxon>Arthropoda</taxon>
        <taxon>Hexapoda</taxon>
        <taxon>Insecta</taxon>
        <taxon>Pterygota</taxon>
        <taxon>Neoptera</taxon>
        <taxon>Endopterygota</taxon>
        <taxon>Lepidoptera</taxon>
        <taxon>Glossata</taxon>
        <taxon>Ditrysia</taxon>
        <taxon>Tineoidea</taxon>
        <taxon>Psychidae</taxon>
        <taxon>Oiketicinae</taxon>
        <taxon>Eumeta</taxon>
    </lineage>
</organism>
<gene>
    <name evidence="1" type="ORF">EVAR_2745_1</name>
</gene>
<reference evidence="1 2" key="1">
    <citation type="journal article" date="2019" name="Commun. Biol.">
        <title>The bagworm genome reveals a unique fibroin gene that provides high tensile strength.</title>
        <authorList>
            <person name="Kono N."/>
            <person name="Nakamura H."/>
            <person name="Ohtoshi R."/>
            <person name="Tomita M."/>
            <person name="Numata K."/>
            <person name="Arakawa K."/>
        </authorList>
    </citation>
    <scope>NUCLEOTIDE SEQUENCE [LARGE SCALE GENOMIC DNA]</scope>
</reference>
<dbReference type="AlphaFoldDB" id="A0A4C1SZD2"/>
<dbReference type="Proteomes" id="UP000299102">
    <property type="component" value="Unassembled WGS sequence"/>
</dbReference>
<name>A0A4C1SZD2_EUMVA</name>